<accession>W9RSC7</accession>
<name>W9RSC7_9ROSA</name>
<feature type="domain" description="Retrotransposon gag" evidence="2">
    <location>
        <begin position="9"/>
        <end position="83"/>
    </location>
</feature>
<dbReference type="PANTHER" id="PTHR35046">
    <property type="entry name" value="ZINC KNUCKLE (CCHC-TYPE) FAMILY PROTEIN"/>
    <property type="match status" value="1"/>
</dbReference>
<evidence type="ECO:0000313" key="4">
    <source>
        <dbReference type="Proteomes" id="UP000030645"/>
    </source>
</evidence>
<dbReference type="eggNOG" id="KOG0017">
    <property type="taxonomic scope" value="Eukaryota"/>
</dbReference>
<protein>
    <recommendedName>
        <fullName evidence="2">Retrotransposon gag domain-containing protein</fullName>
    </recommendedName>
</protein>
<evidence type="ECO:0000313" key="3">
    <source>
        <dbReference type="EMBL" id="EXB94187.1"/>
    </source>
</evidence>
<dbReference type="AlphaFoldDB" id="W9RSC7"/>
<evidence type="ECO:0000256" key="1">
    <source>
        <dbReference type="SAM" id="MobiDB-lite"/>
    </source>
</evidence>
<dbReference type="InterPro" id="IPR005162">
    <property type="entry name" value="Retrotrans_gag_dom"/>
</dbReference>
<evidence type="ECO:0000259" key="2">
    <source>
        <dbReference type="Pfam" id="PF03732"/>
    </source>
</evidence>
<dbReference type="Pfam" id="PF03732">
    <property type="entry name" value="Retrotrans_gag"/>
    <property type="match status" value="1"/>
</dbReference>
<keyword evidence="4" id="KW-1185">Reference proteome</keyword>
<gene>
    <name evidence="3" type="ORF">L484_007850</name>
</gene>
<sequence length="247" mass="28497">MVMRDVELRRRTPVLSWDDMRDILRNKYVSPYYMSDLLSQFHNLRQNTSTVHDYMSKFEDLMLRCQVDDEQRVLVTRFVNGLRADIRREPSFKPYGYSFQQPSTLVGPNTSTQPSTNQPPSGSSAPSTNPAKNTLATPSSSRTFSSQIECHHCHAKGQIVSRCPHRTLVLDHEDDTPLEDNNDLFIVDHIEPDYEEDPSVLYDDDFPFDEDYLSVKRCILSTPDDSDSWKRTSIFTLLFLLLGKHVS</sequence>
<organism evidence="3 4">
    <name type="scientific">Morus notabilis</name>
    <dbReference type="NCBI Taxonomy" id="981085"/>
    <lineage>
        <taxon>Eukaryota</taxon>
        <taxon>Viridiplantae</taxon>
        <taxon>Streptophyta</taxon>
        <taxon>Embryophyta</taxon>
        <taxon>Tracheophyta</taxon>
        <taxon>Spermatophyta</taxon>
        <taxon>Magnoliopsida</taxon>
        <taxon>eudicotyledons</taxon>
        <taxon>Gunneridae</taxon>
        <taxon>Pentapetalae</taxon>
        <taxon>rosids</taxon>
        <taxon>fabids</taxon>
        <taxon>Rosales</taxon>
        <taxon>Moraceae</taxon>
        <taxon>Moreae</taxon>
        <taxon>Morus</taxon>
    </lineage>
</organism>
<dbReference type="PANTHER" id="PTHR35046:SF9">
    <property type="entry name" value="RNA-DIRECTED DNA POLYMERASE"/>
    <property type="match status" value="1"/>
</dbReference>
<feature type="region of interest" description="Disordered" evidence="1">
    <location>
        <begin position="93"/>
        <end position="140"/>
    </location>
</feature>
<dbReference type="Proteomes" id="UP000030645">
    <property type="component" value="Unassembled WGS sequence"/>
</dbReference>
<proteinExistence type="predicted"/>
<feature type="compositionally biased region" description="Polar residues" evidence="1">
    <location>
        <begin position="98"/>
        <end position="140"/>
    </location>
</feature>
<reference evidence="4" key="1">
    <citation type="submission" date="2013-01" db="EMBL/GenBank/DDBJ databases">
        <title>Draft Genome Sequence of a Mulberry Tree, Morus notabilis C.K. Schneid.</title>
        <authorList>
            <person name="He N."/>
            <person name="Zhao S."/>
        </authorList>
    </citation>
    <scope>NUCLEOTIDE SEQUENCE</scope>
</reference>
<dbReference type="EMBL" id="KE345130">
    <property type="protein sequence ID" value="EXB94187.1"/>
    <property type="molecule type" value="Genomic_DNA"/>
</dbReference>